<dbReference type="SUPFAM" id="SSF47616">
    <property type="entry name" value="GST C-terminal domain-like"/>
    <property type="match status" value="1"/>
</dbReference>
<dbReference type="PANTHER" id="PTHR12782:SF5">
    <property type="entry name" value="PROSTAGLANDIN E SYNTHASE 2"/>
    <property type="match status" value="1"/>
</dbReference>
<dbReference type="RefSeq" id="XP_005829338.1">
    <property type="nucleotide sequence ID" value="XM_005829281.1"/>
</dbReference>
<name>L1J1F9_GUITC</name>
<evidence type="ECO:0000313" key="4">
    <source>
        <dbReference type="Proteomes" id="UP000011087"/>
    </source>
</evidence>
<dbReference type="EMBL" id="JH993017">
    <property type="protein sequence ID" value="EKX42358.1"/>
    <property type="molecule type" value="Genomic_DNA"/>
</dbReference>
<dbReference type="OMA" id="CDWNDEW"/>
<dbReference type="InterPro" id="IPR036249">
    <property type="entry name" value="Thioredoxin-like_sf"/>
</dbReference>
<keyword evidence="4" id="KW-1185">Reference proteome</keyword>
<dbReference type="KEGG" id="gtt:GUITHDRAFT_164156"/>
<dbReference type="eggNOG" id="KOG3029">
    <property type="taxonomic scope" value="Eukaryota"/>
</dbReference>
<dbReference type="GeneID" id="17299043"/>
<protein>
    <recommendedName>
        <fullName evidence="1">GST N-terminal domain-containing protein</fullName>
    </recommendedName>
</protein>
<dbReference type="SUPFAM" id="SSF52833">
    <property type="entry name" value="Thioredoxin-like"/>
    <property type="match status" value="1"/>
</dbReference>
<reference evidence="3" key="3">
    <citation type="submission" date="2016-03" db="UniProtKB">
        <authorList>
            <consortium name="EnsemblProtists"/>
        </authorList>
    </citation>
    <scope>IDENTIFICATION</scope>
</reference>
<reference evidence="2 4" key="1">
    <citation type="journal article" date="2012" name="Nature">
        <title>Algal genomes reveal evolutionary mosaicism and the fate of nucleomorphs.</title>
        <authorList>
            <consortium name="DOE Joint Genome Institute"/>
            <person name="Curtis B.A."/>
            <person name="Tanifuji G."/>
            <person name="Burki F."/>
            <person name="Gruber A."/>
            <person name="Irimia M."/>
            <person name="Maruyama S."/>
            <person name="Arias M.C."/>
            <person name="Ball S.G."/>
            <person name="Gile G.H."/>
            <person name="Hirakawa Y."/>
            <person name="Hopkins J.F."/>
            <person name="Kuo A."/>
            <person name="Rensing S.A."/>
            <person name="Schmutz J."/>
            <person name="Symeonidi A."/>
            <person name="Elias M."/>
            <person name="Eveleigh R.J."/>
            <person name="Herman E.K."/>
            <person name="Klute M.J."/>
            <person name="Nakayama T."/>
            <person name="Obornik M."/>
            <person name="Reyes-Prieto A."/>
            <person name="Armbrust E.V."/>
            <person name="Aves S.J."/>
            <person name="Beiko R.G."/>
            <person name="Coutinho P."/>
            <person name="Dacks J.B."/>
            <person name="Durnford D.G."/>
            <person name="Fast N.M."/>
            <person name="Green B.R."/>
            <person name="Grisdale C.J."/>
            <person name="Hempel F."/>
            <person name="Henrissat B."/>
            <person name="Hoppner M.P."/>
            <person name="Ishida K."/>
            <person name="Kim E."/>
            <person name="Koreny L."/>
            <person name="Kroth P.G."/>
            <person name="Liu Y."/>
            <person name="Malik S.B."/>
            <person name="Maier U.G."/>
            <person name="McRose D."/>
            <person name="Mock T."/>
            <person name="Neilson J.A."/>
            <person name="Onodera N.T."/>
            <person name="Poole A.M."/>
            <person name="Pritham E.J."/>
            <person name="Richards T.A."/>
            <person name="Rocap G."/>
            <person name="Roy S.W."/>
            <person name="Sarai C."/>
            <person name="Schaack S."/>
            <person name="Shirato S."/>
            <person name="Slamovits C.H."/>
            <person name="Spencer D.F."/>
            <person name="Suzuki S."/>
            <person name="Worden A.Z."/>
            <person name="Zauner S."/>
            <person name="Barry K."/>
            <person name="Bell C."/>
            <person name="Bharti A.K."/>
            <person name="Crow J.A."/>
            <person name="Grimwood J."/>
            <person name="Kramer R."/>
            <person name="Lindquist E."/>
            <person name="Lucas S."/>
            <person name="Salamov A."/>
            <person name="McFadden G.I."/>
            <person name="Lane C.E."/>
            <person name="Keeling P.J."/>
            <person name="Gray M.W."/>
            <person name="Grigoriev I.V."/>
            <person name="Archibald J.M."/>
        </authorList>
    </citation>
    <scope>NUCLEOTIDE SEQUENCE</scope>
    <source>
        <strain evidence="2 4">CCMP2712</strain>
    </source>
</reference>
<dbReference type="PaxDb" id="55529-EKX42358"/>
<dbReference type="PROSITE" id="PS50404">
    <property type="entry name" value="GST_NTER"/>
    <property type="match status" value="1"/>
</dbReference>
<proteinExistence type="predicted"/>
<dbReference type="AlphaFoldDB" id="L1J1F9"/>
<dbReference type="Gene3D" id="1.20.1050.10">
    <property type="match status" value="1"/>
</dbReference>
<sequence>MAWVPNEEGKELAAPLPISGVSEIKEVKLYEMEASPPCVMVRSFLAYAGIAHQSILVSMPGKKEIKWSKYKKVPIVTVNGLQINDSYIIFKELSRIIFGRQLSESESRQVHEVTYGLLLAYEAEIFGNEESRSRFIATFLKGNCCFTCFIVPLIRHMLSKAPAKIKKSNPGLKSLDEYGKKIRSEMAGTFIGGSQPGPVDVMVWGLVEQARHIEVKTMESWLSRTDLMPWFKNMDGIMSSKKSIW</sequence>
<dbReference type="GO" id="GO:0005739">
    <property type="term" value="C:mitochondrion"/>
    <property type="evidence" value="ECO:0007669"/>
    <property type="project" value="TreeGrafter"/>
</dbReference>
<dbReference type="STRING" id="905079.L1J1F9"/>
<dbReference type="GO" id="GO:0050220">
    <property type="term" value="F:prostaglandin-E synthase activity"/>
    <property type="evidence" value="ECO:0007669"/>
    <property type="project" value="TreeGrafter"/>
</dbReference>
<dbReference type="HOGENOM" id="CLU_1216726_0_0_1"/>
<dbReference type="Pfam" id="PF13417">
    <property type="entry name" value="GST_N_3"/>
    <property type="match status" value="1"/>
</dbReference>
<dbReference type="PANTHER" id="PTHR12782">
    <property type="entry name" value="MICROSOMAL PROSTAGLANDIN E SYNTHASE-2"/>
    <property type="match status" value="1"/>
</dbReference>
<dbReference type="InterPro" id="IPR004045">
    <property type="entry name" value="Glutathione_S-Trfase_N"/>
</dbReference>
<organism evidence="2">
    <name type="scientific">Guillardia theta (strain CCMP2712)</name>
    <name type="common">Cryptophyte</name>
    <dbReference type="NCBI Taxonomy" id="905079"/>
    <lineage>
        <taxon>Eukaryota</taxon>
        <taxon>Cryptophyceae</taxon>
        <taxon>Pyrenomonadales</taxon>
        <taxon>Geminigeraceae</taxon>
        <taxon>Guillardia</taxon>
    </lineage>
</organism>
<dbReference type="EnsemblProtists" id="EKX42358">
    <property type="protein sequence ID" value="EKX42358"/>
    <property type="gene ID" value="GUITHDRAFT_164156"/>
</dbReference>
<evidence type="ECO:0000313" key="3">
    <source>
        <dbReference type="EnsemblProtists" id="EKX42358"/>
    </source>
</evidence>
<feature type="non-terminal residue" evidence="2">
    <location>
        <position position="245"/>
    </location>
</feature>
<dbReference type="OrthoDB" id="423541at2759"/>
<dbReference type="InterPro" id="IPR036282">
    <property type="entry name" value="Glutathione-S-Trfase_C_sf"/>
</dbReference>
<gene>
    <name evidence="2" type="ORF">GUITHDRAFT_164156</name>
</gene>
<accession>L1J1F9</accession>
<feature type="domain" description="GST N-terminal" evidence="1">
    <location>
        <begin position="25"/>
        <end position="101"/>
    </location>
</feature>
<evidence type="ECO:0000259" key="1">
    <source>
        <dbReference type="PROSITE" id="PS50404"/>
    </source>
</evidence>
<dbReference type="Gene3D" id="3.40.30.10">
    <property type="entry name" value="Glutaredoxin"/>
    <property type="match status" value="1"/>
</dbReference>
<reference evidence="4" key="2">
    <citation type="submission" date="2012-11" db="EMBL/GenBank/DDBJ databases">
        <authorList>
            <person name="Kuo A."/>
            <person name="Curtis B.A."/>
            <person name="Tanifuji G."/>
            <person name="Burki F."/>
            <person name="Gruber A."/>
            <person name="Irimia M."/>
            <person name="Maruyama S."/>
            <person name="Arias M.C."/>
            <person name="Ball S.G."/>
            <person name="Gile G.H."/>
            <person name="Hirakawa Y."/>
            <person name="Hopkins J.F."/>
            <person name="Rensing S.A."/>
            <person name="Schmutz J."/>
            <person name="Symeonidi A."/>
            <person name="Elias M."/>
            <person name="Eveleigh R.J."/>
            <person name="Herman E.K."/>
            <person name="Klute M.J."/>
            <person name="Nakayama T."/>
            <person name="Obornik M."/>
            <person name="Reyes-Prieto A."/>
            <person name="Armbrust E.V."/>
            <person name="Aves S.J."/>
            <person name="Beiko R.G."/>
            <person name="Coutinho P."/>
            <person name="Dacks J.B."/>
            <person name="Durnford D.G."/>
            <person name="Fast N.M."/>
            <person name="Green B.R."/>
            <person name="Grisdale C."/>
            <person name="Hempe F."/>
            <person name="Henrissat B."/>
            <person name="Hoppner M.P."/>
            <person name="Ishida K.-I."/>
            <person name="Kim E."/>
            <person name="Koreny L."/>
            <person name="Kroth P.G."/>
            <person name="Liu Y."/>
            <person name="Malik S.-B."/>
            <person name="Maier U.G."/>
            <person name="McRose D."/>
            <person name="Mock T."/>
            <person name="Neilson J.A."/>
            <person name="Onodera N.T."/>
            <person name="Poole A.M."/>
            <person name="Pritham E.J."/>
            <person name="Richards T.A."/>
            <person name="Rocap G."/>
            <person name="Roy S.W."/>
            <person name="Sarai C."/>
            <person name="Schaack S."/>
            <person name="Shirato S."/>
            <person name="Slamovits C.H."/>
            <person name="Spencer D.F."/>
            <person name="Suzuki S."/>
            <person name="Worden A.Z."/>
            <person name="Zauner S."/>
            <person name="Barry K."/>
            <person name="Bell C."/>
            <person name="Bharti A.K."/>
            <person name="Crow J.A."/>
            <person name="Grimwood J."/>
            <person name="Kramer R."/>
            <person name="Lindquist E."/>
            <person name="Lucas S."/>
            <person name="Salamov A."/>
            <person name="McFadden G.I."/>
            <person name="Lane C.E."/>
            <person name="Keeling P.J."/>
            <person name="Gray M.W."/>
            <person name="Grigoriev I.V."/>
            <person name="Archibald J.M."/>
        </authorList>
    </citation>
    <scope>NUCLEOTIDE SEQUENCE</scope>
    <source>
        <strain evidence="4">CCMP2712</strain>
    </source>
</reference>
<evidence type="ECO:0000313" key="2">
    <source>
        <dbReference type="EMBL" id="EKX42358.1"/>
    </source>
</evidence>
<dbReference type="Proteomes" id="UP000011087">
    <property type="component" value="Unassembled WGS sequence"/>
</dbReference>